<proteinExistence type="predicted"/>
<dbReference type="Proteomes" id="UP000037136">
    <property type="component" value="Unassembled WGS sequence"/>
</dbReference>
<name>A0A2A9PG31_OPHUN</name>
<evidence type="ECO:0000256" key="1">
    <source>
        <dbReference type="SAM" id="MobiDB-lite"/>
    </source>
</evidence>
<accession>A0A2A9PG31</accession>
<feature type="region of interest" description="Disordered" evidence="1">
    <location>
        <begin position="58"/>
        <end position="79"/>
    </location>
</feature>
<feature type="compositionally biased region" description="Polar residues" evidence="1">
    <location>
        <begin position="181"/>
        <end position="197"/>
    </location>
</feature>
<dbReference type="AlphaFoldDB" id="A0A2A9PG31"/>
<protein>
    <submittedName>
        <fullName evidence="2">Uncharacterized protein</fullName>
    </submittedName>
</protein>
<reference evidence="2 3" key="1">
    <citation type="journal article" date="2015" name="BMC Genomics">
        <title>Gene expression during zombie ant biting behavior reflects the complexity underlying fungal parasitic behavioral manipulation.</title>
        <authorList>
            <person name="de Bekker C."/>
            <person name="Ohm R.A."/>
            <person name="Loreto R.G."/>
            <person name="Sebastian A."/>
            <person name="Albert I."/>
            <person name="Merrow M."/>
            <person name="Brachmann A."/>
            <person name="Hughes D.P."/>
        </authorList>
    </citation>
    <scope>NUCLEOTIDE SEQUENCE [LARGE SCALE GENOMIC DNA]</scope>
    <source>
        <strain evidence="2 3">SC16a</strain>
    </source>
</reference>
<organism evidence="2 3">
    <name type="scientific">Ophiocordyceps unilateralis</name>
    <name type="common">Zombie-ant fungus</name>
    <name type="synonym">Torrubia unilateralis</name>
    <dbReference type="NCBI Taxonomy" id="268505"/>
    <lineage>
        <taxon>Eukaryota</taxon>
        <taxon>Fungi</taxon>
        <taxon>Dikarya</taxon>
        <taxon>Ascomycota</taxon>
        <taxon>Pezizomycotina</taxon>
        <taxon>Sordariomycetes</taxon>
        <taxon>Hypocreomycetidae</taxon>
        <taxon>Hypocreales</taxon>
        <taxon>Ophiocordycipitaceae</taxon>
        <taxon>Ophiocordyceps</taxon>
    </lineage>
</organism>
<comment type="caution">
    <text evidence="2">The sequence shown here is derived from an EMBL/GenBank/DDBJ whole genome shotgun (WGS) entry which is preliminary data.</text>
</comment>
<evidence type="ECO:0000313" key="2">
    <source>
        <dbReference type="EMBL" id="PFH59840.1"/>
    </source>
</evidence>
<dbReference type="EMBL" id="LAZP02000169">
    <property type="protein sequence ID" value="PFH59840.1"/>
    <property type="molecule type" value="Genomic_DNA"/>
</dbReference>
<feature type="region of interest" description="Disordered" evidence="1">
    <location>
        <begin position="173"/>
        <end position="213"/>
    </location>
</feature>
<sequence>METLWTPRHSFPCLDVRDTFWVPRDGIEYPRDKIARLVTEKESSSKWIDVIAEGESGAEKMAKKGKSGADKITTGEHKGDRMAKTLALHRDLNWNSAKSAAESGDALSPSGEGWSSNRWMNAGRSAALKMMTHVEPLGAGEIDSLTGWRVDGVSKRWSLRDLSSKRVGGLQHYPGKVKIGGSSSIRHGTGVLDSNPSKAGDSEGFEPLEESFLEKPVPRRVPPVLARANKMHQTLQAAGRPFKS</sequence>
<dbReference type="OrthoDB" id="4926172at2759"/>
<evidence type="ECO:0000313" key="3">
    <source>
        <dbReference type="Proteomes" id="UP000037136"/>
    </source>
</evidence>
<gene>
    <name evidence="2" type="ORF">XA68_11789</name>
</gene>
<reference evidence="2 3" key="2">
    <citation type="journal article" date="2017" name="Sci. Rep.">
        <title>Ant-infecting Ophiocordyceps genomes reveal a high diversity of potential behavioral manipulation genes and a possible major role for enterotoxins.</title>
        <authorList>
            <person name="de Bekker C."/>
            <person name="Ohm R.A."/>
            <person name="Evans H.C."/>
            <person name="Brachmann A."/>
            <person name="Hughes D.P."/>
        </authorList>
    </citation>
    <scope>NUCLEOTIDE SEQUENCE [LARGE SCALE GENOMIC DNA]</scope>
    <source>
        <strain evidence="2 3">SC16a</strain>
    </source>
</reference>
<keyword evidence="3" id="KW-1185">Reference proteome</keyword>